<feature type="domain" description="Trimeric autotransporter adhesin YadA-like stalk" evidence="14">
    <location>
        <begin position="409"/>
        <end position="448"/>
    </location>
</feature>
<feature type="domain" description="Trimeric autotransporter adhesin YadA-like C-terminal membrane anchor" evidence="12">
    <location>
        <begin position="471"/>
        <end position="529"/>
    </location>
</feature>
<evidence type="ECO:0000256" key="7">
    <source>
        <dbReference type="ARBA" id="ARBA00022729"/>
    </source>
</evidence>
<evidence type="ECO:0000256" key="2">
    <source>
        <dbReference type="ARBA" id="ARBA00004442"/>
    </source>
</evidence>
<keyword evidence="8" id="KW-0653">Protein transport</keyword>
<evidence type="ECO:0000256" key="3">
    <source>
        <dbReference type="ARBA" id="ARBA00005848"/>
    </source>
</evidence>
<evidence type="ECO:0000256" key="6">
    <source>
        <dbReference type="ARBA" id="ARBA00022692"/>
    </source>
</evidence>
<dbReference type="Gene3D" id="2.150.10.10">
    <property type="entry name" value="Serralysin-like metalloprotease, C-terminal"/>
    <property type="match status" value="1"/>
</dbReference>
<dbReference type="GO" id="GO:0009986">
    <property type="term" value="C:cell surface"/>
    <property type="evidence" value="ECO:0007669"/>
    <property type="project" value="UniProtKB-SubCell"/>
</dbReference>
<evidence type="ECO:0000256" key="4">
    <source>
        <dbReference type="ARBA" id="ARBA00022448"/>
    </source>
</evidence>
<keyword evidence="4" id="KW-0813">Transport</keyword>
<dbReference type="CDD" id="cd12820">
    <property type="entry name" value="LbR_YadA-like"/>
    <property type="match status" value="1"/>
</dbReference>
<gene>
    <name evidence="15" type="primary">bimA</name>
</gene>
<dbReference type="Pfam" id="PF05662">
    <property type="entry name" value="YadA_stalk"/>
    <property type="match status" value="1"/>
</dbReference>
<evidence type="ECO:0000256" key="5">
    <source>
        <dbReference type="ARBA" id="ARBA00022452"/>
    </source>
</evidence>
<protein>
    <submittedName>
        <fullName evidence="15">Intracellular motility A protein</fullName>
    </submittedName>
</protein>
<dbReference type="Pfam" id="PF05658">
    <property type="entry name" value="YadA_head"/>
    <property type="match status" value="2"/>
</dbReference>
<dbReference type="InterPro" id="IPR005594">
    <property type="entry name" value="YadA_C"/>
</dbReference>
<dbReference type="GO" id="GO:0009279">
    <property type="term" value="C:cell outer membrane"/>
    <property type="evidence" value="ECO:0007669"/>
    <property type="project" value="UniProtKB-SubCell"/>
</dbReference>
<dbReference type="SUPFAM" id="SSF54523">
    <property type="entry name" value="Pili subunits"/>
    <property type="match status" value="1"/>
</dbReference>
<evidence type="ECO:0000256" key="8">
    <source>
        <dbReference type="ARBA" id="ARBA00022927"/>
    </source>
</evidence>
<dbReference type="Gene3D" id="3.30.1300.30">
    <property type="entry name" value="GSPII I/J protein-like"/>
    <property type="match status" value="1"/>
</dbReference>
<comment type="subcellular location">
    <subcellularLocation>
        <location evidence="2">Cell outer membrane</location>
    </subcellularLocation>
    <subcellularLocation>
        <location evidence="1">Cell surface</location>
    </subcellularLocation>
</comment>
<sequence>MPSSTNPTSLPIDMHAKASSSHAPDAPKPSSIATTLCRALASLSLGLSMDAEANPPEPPGGTNIPVPPPMPGGGANIPVPPPMPGGGANIPPPPPPPGGIGGATPSPPPLTPVNGNPGASTPTKTGLLKTLNRLSAELQNNPRVTEDVVDNVDAVIRNAVNLAPDANGDFSGRSAMPIEMAANAALRSLKKNPGDAGHAAPAYLPAERIGQLREKVRRTIEALESNRPPKPQPRSTPPQSTPPKPTQHPTAPNPNVPDASTPDASTPDASTPDASTPDASTPSRPAPAPRAGTGAPAASAATRAPAFANRVRKPNPAMPAASSHAIASDFASSNAFAIGDDSTAVGAQAIAFSEQSIAIGSRAIAAGARSIAVGTDATAAAPDSVALGSGSIAEREGTVSVGRDGHERQITHVASGTEPTDAVNVTQLRAAMSNANAYTNQRIGDLQQSITDTARDAYSGVAAATALTMIPDVDRDKRVSIGVGGAVYKGHRAVALGGTARINENLKVRAGVAMSAGGNAVGIGMSWQW</sequence>
<evidence type="ECO:0000313" key="15">
    <source>
        <dbReference type="EMBL" id="ACC77652.1"/>
    </source>
</evidence>
<feature type="compositionally biased region" description="Polar residues" evidence="11">
    <location>
        <begin position="262"/>
        <end position="273"/>
    </location>
</feature>
<evidence type="ECO:0000259" key="12">
    <source>
        <dbReference type="Pfam" id="PF03895"/>
    </source>
</evidence>
<keyword evidence="6" id="KW-0812">Transmembrane</keyword>
<feature type="compositionally biased region" description="Pro residues" evidence="11">
    <location>
        <begin position="228"/>
        <end position="255"/>
    </location>
</feature>
<dbReference type="SUPFAM" id="SSF101967">
    <property type="entry name" value="Adhesin YadA, collagen-binding domain"/>
    <property type="match status" value="1"/>
</dbReference>
<dbReference type="Pfam" id="PF03895">
    <property type="entry name" value="YadA_anchor"/>
    <property type="match status" value="1"/>
</dbReference>
<dbReference type="NCBIfam" id="NF040984">
    <property type="entry name" value="BimA_first"/>
    <property type="match status" value="1"/>
</dbReference>
<proteinExistence type="inferred from homology"/>
<comment type="similarity">
    <text evidence="3">Belongs to the autotransporter-2 (AT-2) (TC 1.B.40) family.</text>
</comment>
<dbReference type="InterPro" id="IPR008635">
    <property type="entry name" value="Coiled_stalk_dom"/>
</dbReference>
<evidence type="ECO:0000259" key="14">
    <source>
        <dbReference type="Pfam" id="PF05662"/>
    </source>
</evidence>
<feature type="domain" description="Trimeric autotransporter adhesin YadA-like head" evidence="13">
    <location>
        <begin position="337"/>
        <end position="363"/>
    </location>
</feature>
<keyword evidence="10" id="KW-0998">Cell outer membrane</keyword>
<evidence type="ECO:0000256" key="10">
    <source>
        <dbReference type="ARBA" id="ARBA00023237"/>
    </source>
</evidence>
<feature type="compositionally biased region" description="Pro residues" evidence="11">
    <location>
        <begin position="55"/>
        <end position="71"/>
    </location>
</feature>
<evidence type="ECO:0000256" key="1">
    <source>
        <dbReference type="ARBA" id="ARBA00004241"/>
    </source>
</evidence>
<feature type="compositionally biased region" description="Pro residues" evidence="11">
    <location>
        <begin position="78"/>
        <end position="98"/>
    </location>
</feature>
<keyword evidence="5" id="KW-1134">Transmembrane beta strand</keyword>
<dbReference type="GO" id="GO:0015031">
    <property type="term" value="P:protein transport"/>
    <property type="evidence" value="ECO:0007669"/>
    <property type="project" value="UniProtKB-KW"/>
</dbReference>
<evidence type="ECO:0000256" key="9">
    <source>
        <dbReference type="ARBA" id="ARBA00023136"/>
    </source>
</evidence>
<reference evidence="15" key="1">
    <citation type="submission" date="2008-01" db="EMBL/GenBank/DDBJ databases">
        <authorList>
            <person name="Sitthidet C."/>
            <person name="Korbsrisate S."/>
            <person name="Stevens M.P."/>
            <person name="Stevens J.M."/>
        </authorList>
    </citation>
    <scope>NUCLEOTIDE SEQUENCE</scope>
    <source>
        <strain evidence="15">10276</strain>
    </source>
</reference>
<name>B9U4V1_BURPE</name>
<feature type="compositionally biased region" description="Polar residues" evidence="11">
    <location>
        <begin position="113"/>
        <end position="124"/>
    </location>
</feature>
<dbReference type="PATRIC" id="fig|28450.248.peg.4747"/>
<feature type="region of interest" description="Disordered" evidence="11">
    <location>
        <begin position="48"/>
        <end position="125"/>
    </location>
</feature>
<evidence type="ECO:0000259" key="13">
    <source>
        <dbReference type="Pfam" id="PF05658"/>
    </source>
</evidence>
<evidence type="ECO:0000256" key="11">
    <source>
        <dbReference type="SAM" id="MobiDB-lite"/>
    </source>
</evidence>
<feature type="region of interest" description="Disordered" evidence="11">
    <location>
        <begin position="222"/>
        <end position="304"/>
    </location>
</feature>
<feature type="region of interest" description="Disordered" evidence="11">
    <location>
        <begin position="1"/>
        <end position="30"/>
    </location>
</feature>
<feature type="compositionally biased region" description="Low complexity" evidence="11">
    <location>
        <begin position="274"/>
        <end position="304"/>
    </location>
</feature>
<dbReference type="EMBL" id="EU439427">
    <property type="protein sequence ID" value="ACC77652.1"/>
    <property type="molecule type" value="Genomic_DNA"/>
</dbReference>
<dbReference type="InterPro" id="IPR045584">
    <property type="entry name" value="Pilin-like"/>
</dbReference>
<dbReference type="AlphaFoldDB" id="B9U4V1"/>
<dbReference type="InterPro" id="IPR008640">
    <property type="entry name" value="Adhesin_Head_dom"/>
</dbReference>
<dbReference type="InterPro" id="IPR011049">
    <property type="entry name" value="Serralysin-like_metalloprot_C"/>
</dbReference>
<organism evidence="15">
    <name type="scientific">Burkholderia pseudomallei</name>
    <name type="common">Pseudomonas pseudomallei</name>
    <dbReference type="NCBI Taxonomy" id="28450"/>
    <lineage>
        <taxon>Bacteria</taxon>
        <taxon>Pseudomonadati</taxon>
        <taxon>Pseudomonadota</taxon>
        <taxon>Betaproteobacteria</taxon>
        <taxon>Burkholderiales</taxon>
        <taxon>Burkholderiaceae</taxon>
        <taxon>Burkholderia</taxon>
        <taxon>pseudomallei group</taxon>
    </lineage>
</organism>
<accession>B9U4V1</accession>
<keyword evidence="9" id="KW-0472">Membrane</keyword>
<keyword evidence="7" id="KW-0732">Signal</keyword>
<dbReference type="RefSeq" id="WP_306163377.1">
    <property type="nucleotide sequence ID" value="NZ_AP028082.1"/>
</dbReference>
<dbReference type="SMR" id="B9U4V1"/>
<feature type="domain" description="Trimeric autotransporter adhesin YadA-like head" evidence="13">
    <location>
        <begin position="365"/>
        <end position="391"/>
    </location>
</feature>